<dbReference type="AlphaFoldDB" id="A0AA38IR45"/>
<protein>
    <recommendedName>
        <fullName evidence="4">TIL domain-containing protein</fullName>
    </recommendedName>
</protein>
<keyword evidence="2" id="KW-1015">Disulfide bond</keyword>
<dbReference type="Proteomes" id="UP001168821">
    <property type="component" value="Unassembled WGS sequence"/>
</dbReference>
<dbReference type="EMBL" id="JALNTZ010000003">
    <property type="protein sequence ID" value="KAJ3659776.1"/>
    <property type="molecule type" value="Genomic_DNA"/>
</dbReference>
<evidence type="ECO:0000313" key="6">
    <source>
        <dbReference type="Proteomes" id="UP001168821"/>
    </source>
</evidence>
<gene>
    <name evidence="5" type="ORF">Zmor_011449</name>
</gene>
<feature type="domain" description="TIL" evidence="4">
    <location>
        <begin position="24"/>
        <end position="79"/>
    </location>
</feature>
<keyword evidence="3" id="KW-0732">Signal</keyword>
<keyword evidence="6" id="KW-1185">Reference proteome</keyword>
<sequence>MDYKFILFLILFSIIWKTSTAIECGENEEPTDCLDPCLPTCLQPYHVTCNFFVCNEGCQCKPGFLRSGPGESCIAPTECGAYCLENQEYTSCGSECPDTCTLRNQKCTDNCVMGCYCKKNYILDWLMGECILEESCFLAS</sequence>
<proteinExistence type="predicted"/>
<comment type="caution">
    <text evidence="5">The sequence shown here is derived from an EMBL/GenBank/DDBJ whole genome shotgun (WGS) entry which is preliminary data.</text>
</comment>
<evidence type="ECO:0000313" key="5">
    <source>
        <dbReference type="EMBL" id="KAJ3659776.1"/>
    </source>
</evidence>
<dbReference type="SUPFAM" id="SSF57567">
    <property type="entry name" value="Serine protease inhibitors"/>
    <property type="match status" value="2"/>
</dbReference>
<dbReference type="PANTHER" id="PTHR23259">
    <property type="entry name" value="RIDDLE"/>
    <property type="match status" value="1"/>
</dbReference>
<name>A0AA38IR45_9CUCU</name>
<dbReference type="InterPro" id="IPR002919">
    <property type="entry name" value="TIL_dom"/>
</dbReference>
<dbReference type="Gene3D" id="2.10.25.10">
    <property type="entry name" value="Laminin"/>
    <property type="match status" value="2"/>
</dbReference>
<feature type="signal peptide" evidence="3">
    <location>
        <begin position="1"/>
        <end position="21"/>
    </location>
</feature>
<feature type="chain" id="PRO_5041239830" description="TIL domain-containing protein" evidence="3">
    <location>
        <begin position="22"/>
        <end position="140"/>
    </location>
</feature>
<dbReference type="InterPro" id="IPR036084">
    <property type="entry name" value="Ser_inhib-like_sf"/>
</dbReference>
<dbReference type="InterPro" id="IPR051368">
    <property type="entry name" value="SerProtInhib-TIL_Domain"/>
</dbReference>
<evidence type="ECO:0000256" key="3">
    <source>
        <dbReference type="SAM" id="SignalP"/>
    </source>
</evidence>
<organism evidence="5 6">
    <name type="scientific">Zophobas morio</name>
    <dbReference type="NCBI Taxonomy" id="2755281"/>
    <lineage>
        <taxon>Eukaryota</taxon>
        <taxon>Metazoa</taxon>
        <taxon>Ecdysozoa</taxon>
        <taxon>Arthropoda</taxon>
        <taxon>Hexapoda</taxon>
        <taxon>Insecta</taxon>
        <taxon>Pterygota</taxon>
        <taxon>Neoptera</taxon>
        <taxon>Endopterygota</taxon>
        <taxon>Coleoptera</taxon>
        <taxon>Polyphaga</taxon>
        <taxon>Cucujiformia</taxon>
        <taxon>Tenebrionidae</taxon>
        <taxon>Zophobas</taxon>
    </lineage>
</organism>
<feature type="domain" description="TIL" evidence="4">
    <location>
        <begin position="83"/>
        <end position="136"/>
    </location>
</feature>
<evidence type="ECO:0000256" key="1">
    <source>
        <dbReference type="ARBA" id="ARBA00022690"/>
    </source>
</evidence>
<evidence type="ECO:0000259" key="4">
    <source>
        <dbReference type="Pfam" id="PF01826"/>
    </source>
</evidence>
<dbReference type="PANTHER" id="PTHR23259:SF70">
    <property type="entry name" value="ACCESSORY GLAND PROTEIN ACP62F-RELATED"/>
    <property type="match status" value="1"/>
</dbReference>
<keyword evidence="1" id="KW-0646">Protease inhibitor</keyword>
<evidence type="ECO:0000256" key="2">
    <source>
        <dbReference type="ARBA" id="ARBA00023157"/>
    </source>
</evidence>
<dbReference type="Pfam" id="PF01826">
    <property type="entry name" value="TIL"/>
    <property type="match status" value="2"/>
</dbReference>
<dbReference type="GO" id="GO:0030414">
    <property type="term" value="F:peptidase inhibitor activity"/>
    <property type="evidence" value="ECO:0007669"/>
    <property type="project" value="UniProtKB-KW"/>
</dbReference>
<dbReference type="CDD" id="cd19941">
    <property type="entry name" value="TIL"/>
    <property type="match status" value="2"/>
</dbReference>
<accession>A0AA38IR45</accession>
<reference evidence="5" key="1">
    <citation type="journal article" date="2023" name="G3 (Bethesda)">
        <title>Whole genome assemblies of Zophobas morio and Tenebrio molitor.</title>
        <authorList>
            <person name="Kaur S."/>
            <person name="Stinson S.A."/>
            <person name="diCenzo G.C."/>
        </authorList>
    </citation>
    <scope>NUCLEOTIDE SEQUENCE</scope>
    <source>
        <strain evidence="5">QUZm001</strain>
    </source>
</reference>